<dbReference type="Gene3D" id="6.10.250.1080">
    <property type="match status" value="1"/>
</dbReference>
<keyword evidence="1" id="KW-0175">Coiled coil</keyword>
<evidence type="ECO:0008006" key="5">
    <source>
        <dbReference type="Google" id="ProtNLM"/>
    </source>
</evidence>
<feature type="coiled-coil region" evidence="1">
    <location>
        <begin position="83"/>
        <end position="124"/>
    </location>
</feature>
<keyword evidence="2" id="KW-1133">Transmembrane helix</keyword>
<dbReference type="Proteomes" id="UP000287651">
    <property type="component" value="Unassembled WGS sequence"/>
</dbReference>
<accession>A0A426XM83</accession>
<reference evidence="3 4" key="1">
    <citation type="journal article" date="2014" name="Agronomy (Basel)">
        <title>A Draft Genome Sequence for Ensete ventricosum, the Drought-Tolerant Tree Against Hunger.</title>
        <authorList>
            <person name="Harrison J."/>
            <person name="Moore K.A."/>
            <person name="Paszkiewicz K."/>
            <person name="Jones T."/>
            <person name="Grant M."/>
            <person name="Ambacheew D."/>
            <person name="Muzemil S."/>
            <person name="Studholme D.J."/>
        </authorList>
    </citation>
    <scope>NUCLEOTIDE SEQUENCE [LARGE SCALE GENOMIC DNA]</scope>
</reference>
<feature type="transmembrane region" description="Helical" evidence="2">
    <location>
        <begin position="20"/>
        <end position="41"/>
    </location>
</feature>
<organism evidence="3 4">
    <name type="scientific">Ensete ventricosum</name>
    <name type="common">Abyssinian banana</name>
    <name type="synonym">Musa ensete</name>
    <dbReference type="NCBI Taxonomy" id="4639"/>
    <lineage>
        <taxon>Eukaryota</taxon>
        <taxon>Viridiplantae</taxon>
        <taxon>Streptophyta</taxon>
        <taxon>Embryophyta</taxon>
        <taxon>Tracheophyta</taxon>
        <taxon>Spermatophyta</taxon>
        <taxon>Magnoliopsida</taxon>
        <taxon>Liliopsida</taxon>
        <taxon>Zingiberales</taxon>
        <taxon>Musaceae</taxon>
        <taxon>Ensete</taxon>
    </lineage>
</organism>
<evidence type="ECO:0000256" key="2">
    <source>
        <dbReference type="SAM" id="Phobius"/>
    </source>
</evidence>
<evidence type="ECO:0000256" key="1">
    <source>
        <dbReference type="SAM" id="Coils"/>
    </source>
</evidence>
<name>A0A426XM83_ENSVE</name>
<sequence>MDRAAKSVVWVRWLSSLLLLFPIFSSFSLFFLLTSSVLPFFPSRQGLHFVRALIDRVHDAGRMARLQHERNTMLRAANKDLKSEAGQEEVVAAEHRAKELQDDVDKLRGELESSEHRHKDLEQEVDTMHTSLQGARDDWARLKDDVLSLTEVATLLETELKAEGPKAMAAYKASRGF</sequence>
<evidence type="ECO:0000313" key="3">
    <source>
        <dbReference type="EMBL" id="RRT40596.1"/>
    </source>
</evidence>
<gene>
    <name evidence="3" type="ORF">B296_00038656</name>
</gene>
<keyword evidence="2" id="KW-0812">Transmembrane</keyword>
<protein>
    <recommendedName>
        <fullName evidence="5">Endoplasmic reticulum transmembrane protein</fullName>
    </recommendedName>
</protein>
<dbReference type="SUPFAM" id="SSF90257">
    <property type="entry name" value="Myosin rod fragments"/>
    <property type="match status" value="1"/>
</dbReference>
<keyword evidence="2" id="KW-0472">Membrane</keyword>
<proteinExistence type="predicted"/>
<dbReference type="EMBL" id="AMZH03019254">
    <property type="protein sequence ID" value="RRT40596.1"/>
    <property type="molecule type" value="Genomic_DNA"/>
</dbReference>
<comment type="caution">
    <text evidence="3">The sequence shown here is derived from an EMBL/GenBank/DDBJ whole genome shotgun (WGS) entry which is preliminary data.</text>
</comment>
<dbReference type="AlphaFoldDB" id="A0A426XM83"/>
<evidence type="ECO:0000313" key="4">
    <source>
        <dbReference type="Proteomes" id="UP000287651"/>
    </source>
</evidence>